<dbReference type="EMBL" id="DS268141">
    <property type="protein sequence ID" value="KMU75605.1"/>
    <property type="molecule type" value="Genomic_DNA"/>
</dbReference>
<sequence length="293" mass="33822">MLQVFSCRMVSALSLLEDAVNPDDCRTSTTCSFGSCFPPVKQKREKGQTFPQTFLLPLHTSSFPSVNKNASQSSIHCALGFDPQHLSSADPPSPQHLSFVIPLRRSAVLFSQAFPAAEKRPHDQFRKLHKNIKNPFYILLCPTDNAIRFQEHCSAINRLQAWGRDGIEYSRRFEIGQTLAPAAKIPSFTLKFHVEESAYKAYQERHQTTRDAFFRGALAYWKECKRHCELLLHRSTISVMDKEMCWDWWRKFLAEVTKWEARVDDLVVPDWPIVLEELTSLVEERADLEDEFL</sequence>
<name>A0A0J8QU88_COCIT</name>
<evidence type="ECO:0000313" key="2">
    <source>
        <dbReference type="Proteomes" id="UP000054559"/>
    </source>
</evidence>
<organism evidence="1 2">
    <name type="scientific">Coccidioides immitis RMSCC 3703</name>
    <dbReference type="NCBI Taxonomy" id="454286"/>
    <lineage>
        <taxon>Eukaryota</taxon>
        <taxon>Fungi</taxon>
        <taxon>Dikarya</taxon>
        <taxon>Ascomycota</taxon>
        <taxon>Pezizomycotina</taxon>
        <taxon>Eurotiomycetes</taxon>
        <taxon>Eurotiomycetidae</taxon>
        <taxon>Onygenales</taxon>
        <taxon>Onygenaceae</taxon>
        <taxon>Coccidioides</taxon>
    </lineage>
</organism>
<dbReference type="AlphaFoldDB" id="A0A0J8QU88"/>
<proteinExistence type="predicted"/>
<dbReference type="OrthoDB" id="4192850at2759"/>
<dbReference type="STRING" id="454286.A0A0J8QU88"/>
<protein>
    <submittedName>
        <fullName evidence="1">Uncharacterized protein</fullName>
    </submittedName>
</protein>
<evidence type="ECO:0000313" key="1">
    <source>
        <dbReference type="EMBL" id="KMU75605.1"/>
    </source>
</evidence>
<reference evidence="2" key="1">
    <citation type="journal article" date="2010" name="Genome Res.">
        <title>Population genomic sequencing of Coccidioides fungi reveals recent hybridization and transposon control.</title>
        <authorList>
            <person name="Neafsey D.E."/>
            <person name="Barker B.M."/>
            <person name="Sharpton T.J."/>
            <person name="Stajich J.E."/>
            <person name="Park D.J."/>
            <person name="Whiston E."/>
            <person name="Hung C.-Y."/>
            <person name="McMahan C."/>
            <person name="White J."/>
            <person name="Sykes S."/>
            <person name="Heiman D."/>
            <person name="Young S."/>
            <person name="Zeng Q."/>
            <person name="Abouelleil A."/>
            <person name="Aftuck L."/>
            <person name="Bessette D."/>
            <person name="Brown A."/>
            <person name="FitzGerald M."/>
            <person name="Lui A."/>
            <person name="Macdonald J.P."/>
            <person name="Priest M."/>
            <person name="Orbach M.J."/>
            <person name="Galgiani J.N."/>
            <person name="Kirkland T.N."/>
            <person name="Cole G.T."/>
            <person name="Birren B.W."/>
            <person name="Henn M.R."/>
            <person name="Taylor J.W."/>
            <person name="Rounsley S.D."/>
        </authorList>
    </citation>
    <scope>NUCLEOTIDE SEQUENCE [LARGE SCALE GENOMIC DNA]</scope>
    <source>
        <strain evidence="2">RMSCC 3703</strain>
    </source>
</reference>
<gene>
    <name evidence="1" type="ORF">CISG_05008</name>
</gene>
<accession>A0A0J8QU88</accession>
<dbReference type="Proteomes" id="UP000054559">
    <property type="component" value="Unassembled WGS sequence"/>
</dbReference>